<keyword evidence="1" id="KW-0472">Membrane</keyword>
<evidence type="ECO:0000313" key="3">
    <source>
        <dbReference type="Proteomes" id="UP000479190"/>
    </source>
</evidence>
<feature type="transmembrane region" description="Helical" evidence="1">
    <location>
        <begin position="34"/>
        <end position="52"/>
    </location>
</feature>
<reference evidence="2 3" key="1">
    <citation type="submission" date="2020-02" db="EMBL/GenBank/DDBJ databases">
        <authorList>
            <person name="Ferguson B K."/>
        </authorList>
    </citation>
    <scope>NUCLEOTIDE SEQUENCE [LARGE SCALE GENOMIC DNA]</scope>
</reference>
<accession>A0A6H5ICF9</accession>
<proteinExistence type="predicted"/>
<keyword evidence="1" id="KW-0812">Transmembrane</keyword>
<organism evidence="2 3">
    <name type="scientific">Trichogramma brassicae</name>
    <dbReference type="NCBI Taxonomy" id="86971"/>
    <lineage>
        <taxon>Eukaryota</taxon>
        <taxon>Metazoa</taxon>
        <taxon>Ecdysozoa</taxon>
        <taxon>Arthropoda</taxon>
        <taxon>Hexapoda</taxon>
        <taxon>Insecta</taxon>
        <taxon>Pterygota</taxon>
        <taxon>Neoptera</taxon>
        <taxon>Endopterygota</taxon>
        <taxon>Hymenoptera</taxon>
        <taxon>Apocrita</taxon>
        <taxon>Proctotrupomorpha</taxon>
        <taxon>Chalcidoidea</taxon>
        <taxon>Trichogrammatidae</taxon>
        <taxon>Trichogramma</taxon>
    </lineage>
</organism>
<evidence type="ECO:0000313" key="2">
    <source>
        <dbReference type="EMBL" id="CAB0035715.1"/>
    </source>
</evidence>
<sequence length="193" mass="21514">MHEDPTKNLIGSSSSSSSSINMSFLFARGPPRRGPILCIVALLFLLVLYQLGIICTTTKEPPNAIMMPKDPLENQEAVSRLLLTFDPGSRTKQRETEDMPKPTCCGVLVWRFCTPIAICRHCCCKHMAHKAPIGREMRQNLRADNGDNAAKPQAHTIEALLYVYAHQADSAAMPRLFFIYVCSVALDLREIPK</sequence>
<keyword evidence="1" id="KW-1133">Transmembrane helix</keyword>
<dbReference type="Proteomes" id="UP000479190">
    <property type="component" value="Unassembled WGS sequence"/>
</dbReference>
<evidence type="ECO:0000256" key="1">
    <source>
        <dbReference type="SAM" id="Phobius"/>
    </source>
</evidence>
<dbReference type="AlphaFoldDB" id="A0A6H5ICF9"/>
<dbReference type="EMBL" id="CADCXV010000797">
    <property type="protein sequence ID" value="CAB0035715.1"/>
    <property type="molecule type" value="Genomic_DNA"/>
</dbReference>
<name>A0A6H5ICF9_9HYME</name>
<gene>
    <name evidence="2" type="ORF">TBRA_LOCUS7601</name>
</gene>
<protein>
    <submittedName>
        <fullName evidence="2">Uncharacterized protein</fullName>
    </submittedName>
</protein>
<keyword evidence="3" id="KW-1185">Reference proteome</keyword>